<dbReference type="OrthoDB" id="9801795at2"/>
<evidence type="ECO:0000259" key="3">
    <source>
        <dbReference type="PROSITE" id="PS51186"/>
    </source>
</evidence>
<reference evidence="4 5" key="1">
    <citation type="submission" date="2018-11" db="EMBL/GenBank/DDBJ databases">
        <authorList>
            <person name="Ye M.-Q."/>
            <person name="Du Z.-J."/>
        </authorList>
    </citation>
    <scope>NUCLEOTIDE SEQUENCE [LARGE SCALE GENOMIC DNA]</scope>
    <source>
        <strain evidence="4 5">U0105</strain>
    </source>
</reference>
<evidence type="ECO:0000313" key="5">
    <source>
        <dbReference type="Proteomes" id="UP000275281"/>
    </source>
</evidence>
<dbReference type="AlphaFoldDB" id="A0A3N5YBY4"/>
<protein>
    <submittedName>
        <fullName evidence="4">GNAT family N-acetyltransferase</fullName>
    </submittedName>
</protein>
<dbReference type="Gene3D" id="3.30.750.70">
    <property type="entry name" value="4-hydroxybutyrate coenzyme like domains"/>
    <property type="match status" value="1"/>
</dbReference>
<dbReference type="SUPFAM" id="SSF100950">
    <property type="entry name" value="NagB/RpiA/CoA transferase-like"/>
    <property type="match status" value="2"/>
</dbReference>
<evidence type="ECO:0000256" key="2">
    <source>
        <dbReference type="ARBA" id="ARBA00022679"/>
    </source>
</evidence>
<dbReference type="InterPro" id="IPR046433">
    <property type="entry name" value="ActCoA_hydro"/>
</dbReference>
<gene>
    <name evidence="4" type="ORF">DRW07_11285</name>
</gene>
<comment type="similarity">
    <text evidence="1">Belongs to the acetyl-CoA hydrolase/transferase family.</text>
</comment>
<dbReference type="GO" id="GO:0008775">
    <property type="term" value="F:acetate CoA-transferase activity"/>
    <property type="evidence" value="ECO:0007669"/>
    <property type="project" value="InterPro"/>
</dbReference>
<keyword evidence="5" id="KW-1185">Reference proteome</keyword>
<comment type="caution">
    <text evidence="4">The sequence shown here is derived from an EMBL/GenBank/DDBJ whole genome shotgun (WGS) entry which is preliminary data.</text>
</comment>
<dbReference type="PANTHER" id="PTHR21432">
    <property type="entry name" value="ACETYL-COA HYDROLASE-RELATED"/>
    <property type="match status" value="1"/>
</dbReference>
<organism evidence="4 5">
    <name type="scientific">Alteromonas sediminis</name>
    <dbReference type="NCBI Taxonomy" id="2259342"/>
    <lineage>
        <taxon>Bacteria</taxon>
        <taxon>Pseudomonadati</taxon>
        <taxon>Pseudomonadota</taxon>
        <taxon>Gammaproteobacteria</taxon>
        <taxon>Alteromonadales</taxon>
        <taxon>Alteromonadaceae</taxon>
        <taxon>Alteromonas/Salinimonas group</taxon>
        <taxon>Alteromonas</taxon>
    </lineage>
</organism>
<dbReference type="PROSITE" id="PS51186">
    <property type="entry name" value="GNAT"/>
    <property type="match status" value="1"/>
</dbReference>
<dbReference type="InterPro" id="IPR016181">
    <property type="entry name" value="Acyl_CoA_acyltransferase"/>
</dbReference>
<dbReference type="GO" id="GO:0006083">
    <property type="term" value="P:acetate metabolic process"/>
    <property type="evidence" value="ECO:0007669"/>
    <property type="project" value="InterPro"/>
</dbReference>
<dbReference type="Pfam" id="PF02550">
    <property type="entry name" value="AcetylCoA_hydro"/>
    <property type="match status" value="1"/>
</dbReference>
<keyword evidence="2 4" id="KW-0808">Transferase</keyword>
<sequence length="615" mass="68929">MQSLKSQFYNEVEWGKLLKSGDRLFLGSNAAIPSALMDSLIHDAPQIKDLEVVHIVTFSDCEWALPKYKDRFKVNTFFIHSENVRRAVDEGRADYTPCFLSEISQLFNDDTLPLDVALIMVSPPDELGYCSLGVSVDIVMSAARSAKHIIAQINPRMPRTGGHSYLHISEFSACLQHEAPLPQILPHEPNKITERIGQYVSLLVGDGATLQLGIGKIPDAVTRYLFNHKNLGIHSEMISDGVMELMRKGVINNRQKTFHPGKTVTSFCAGTDDLYQFVDNNPHVEFYPSSYVNKPRNIAMNDNMVSINSALQVDLTGQVVADSIGHDFYSGIGGQVDFVSGASMSKGGKSIIAMPATAKDKTISRIVADLTPGSGVVTSRGNVDYVVTEFGIARLKGKSIRERALELIRIAHPKFREALLSKVREHLWVPDYQKRYPTDIDELGDVQIIPVDIRGEKYYLRPLNPADERRLQEFFYSHTKETLRLRYNAVPQAMTREKSCDLVSVDQTKDVALTIVKQEGSSLVIEAVGRYYLYDNQPFCEVAFVTRETQQGKGMASRLLNTMIDIAKKRRLQKMFAFVKAENKPMISVFEQGGFRRLPSEDPSEIELILDLEGD</sequence>
<dbReference type="InterPro" id="IPR037171">
    <property type="entry name" value="NagB/RpiA_transferase-like"/>
</dbReference>
<evidence type="ECO:0000256" key="1">
    <source>
        <dbReference type="ARBA" id="ARBA00009632"/>
    </source>
</evidence>
<feature type="domain" description="N-acetyltransferase" evidence="3">
    <location>
        <begin position="458"/>
        <end position="613"/>
    </location>
</feature>
<dbReference type="Pfam" id="PF13336">
    <property type="entry name" value="AcetylCoA_hyd_C"/>
    <property type="match status" value="1"/>
</dbReference>
<dbReference type="InterPro" id="IPR000182">
    <property type="entry name" value="GNAT_dom"/>
</dbReference>
<dbReference type="InterPro" id="IPR003702">
    <property type="entry name" value="ActCoA_hydro_N"/>
</dbReference>
<proteinExistence type="inferred from homology"/>
<dbReference type="Pfam" id="PF13302">
    <property type="entry name" value="Acetyltransf_3"/>
    <property type="match status" value="1"/>
</dbReference>
<dbReference type="Proteomes" id="UP000275281">
    <property type="component" value="Unassembled WGS sequence"/>
</dbReference>
<accession>A0A3N5YBY4</accession>
<evidence type="ECO:0000313" key="4">
    <source>
        <dbReference type="EMBL" id="RPJ66655.1"/>
    </source>
</evidence>
<dbReference type="Gene3D" id="3.40.630.30">
    <property type="match status" value="1"/>
</dbReference>
<dbReference type="Gene3D" id="3.40.1080.10">
    <property type="entry name" value="Glutaconate Coenzyme A-transferase"/>
    <property type="match status" value="1"/>
</dbReference>
<name>A0A3N5YBY4_9ALTE</name>
<dbReference type="RefSeq" id="WP_124028012.1">
    <property type="nucleotide sequence ID" value="NZ_JBHRSN010000006.1"/>
</dbReference>
<dbReference type="SUPFAM" id="SSF55729">
    <property type="entry name" value="Acyl-CoA N-acyltransferases (Nat)"/>
    <property type="match status" value="1"/>
</dbReference>
<dbReference type="InterPro" id="IPR026888">
    <property type="entry name" value="AcetylCoA_hyd_C"/>
</dbReference>
<dbReference type="PANTHER" id="PTHR21432:SF20">
    <property type="entry name" value="ACETYL-COA HYDROLASE"/>
    <property type="match status" value="1"/>
</dbReference>
<dbReference type="Gene3D" id="3.40.1080.20">
    <property type="entry name" value="Acetyl-CoA hydrolase/transferase C-terminal domain"/>
    <property type="match status" value="1"/>
</dbReference>
<dbReference type="EMBL" id="RPOK01000003">
    <property type="protein sequence ID" value="RPJ66655.1"/>
    <property type="molecule type" value="Genomic_DNA"/>
</dbReference>
<dbReference type="InterPro" id="IPR038460">
    <property type="entry name" value="AcetylCoA_hyd_C_sf"/>
</dbReference>
<dbReference type="GO" id="GO:0016747">
    <property type="term" value="F:acyltransferase activity, transferring groups other than amino-acyl groups"/>
    <property type="evidence" value="ECO:0007669"/>
    <property type="project" value="InterPro"/>
</dbReference>